<dbReference type="EMBL" id="BLAL01000261">
    <property type="protein sequence ID" value="GES97689.1"/>
    <property type="molecule type" value="Genomic_DNA"/>
</dbReference>
<name>A0A8H3M2J0_9GLOM</name>
<dbReference type="AlphaFoldDB" id="A0A8H3M2J0"/>
<reference evidence="1" key="1">
    <citation type="submission" date="2019-10" db="EMBL/GenBank/DDBJ databases">
        <title>Conservation and host-specific expression of non-tandemly repeated heterogenous ribosome RNA gene in arbuscular mycorrhizal fungi.</title>
        <authorList>
            <person name="Maeda T."/>
            <person name="Kobayashi Y."/>
            <person name="Nakagawa T."/>
            <person name="Ezawa T."/>
            <person name="Yamaguchi K."/>
            <person name="Bino T."/>
            <person name="Nishimoto Y."/>
            <person name="Shigenobu S."/>
            <person name="Kawaguchi M."/>
        </authorList>
    </citation>
    <scope>NUCLEOTIDE SEQUENCE</scope>
    <source>
        <strain evidence="1">HR1</strain>
    </source>
</reference>
<proteinExistence type="predicted"/>
<evidence type="ECO:0000313" key="1">
    <source>
        <dbReference type="EMBL" id="GES97689.1"/>
    </source>
</evidence>
<dbReference type="OrthoDB" id="2317319at2759"/>
<organism evidence="1 2">
    <name type="scientific">Rhizophagus clarus</name>
    <dbReference type="NCBI Taxonomy" id="94130"/>
    <lineage>
        <taxon>Eukaryota</taxon>
        <taxon>Fungi</taxon>
        <taxon>Fungi incertae sedis</taxon>
        <taxon>Mucoromycota</taxon>
        <taxon>Glomeromycotina</taxon>
        <taxon>Glomeromycetes</taxon>
        <taxon>Glomerales</taxon>
        <taxon>Glomeraceae</taxon>
        <taxon>Rhizophagus</taxon>
    </lineage>
</organism>
<sequence>MTIHCLKYHQESKLSPSTDDDISAVLQHLLRTIYRSLGKFCNEICAINRQAKIINRIEEQYRLIELKVVGDFLRNKQEVLHLDDNDIQKFSEVPEPAFFNLTEEMFTRKNDSFSLNLAAAVNFIAENVYMIILRTCTWAMKETSGHSKKLALLETILITDEACRSHWQTNWIEKDDNTLNWLGGNKIIRSHHQPRWPRNLLA</sequence>
<protein>
    <submittedName>
        <fullName evidence="1">Uncharacterized protein</fullName>
    </submittedName>
</protein>
<dbReference type="Proteomes" id="UP000615446">
    <property type="component" value="Unassembled WGS sequence"/>
</dbReference>
<evidence type="ECO:0000313" key="2">
    <source>
        <dbReference type="Proteomes" id="UP000615446"/>
    </source>
</evidence>
<comment type="caution">
    <text evidence="1">The sequence shown here is derived from an EMBL/GenBank/DDBJ whole genome shotgun (WGS) entry which is preliminary data.</text>
</comment>
<accession>A0A8H3M2J0</accession>
<gene>
    <name evidence="1" type="ORF">RCL2_002427000</name>
</gene>